<dbReference type="Proteomes" id="UP001519460">
    <property type="component" value="Unassembled WGS sequence"/>
</dbReference>
<sequence length="88" mass="10285">MPYRTGLFRIHIHEYEKDVRQNGLEGLWFSHQLTYTHLTSPHVSQCDSGCLWQSQLVDGMVVSRRTLGTLVRQTAINICRRRRLESEA</sequence>
<dbReference type="EMBL" id="JACVVK020000013">
    <property type="protein sequence ID" value="KAK7504797.1"/>
    <property type="molecule type" value="Genomic_DNA"/>
</dbReference>
<proteinExistence type="predicted"/>
<comment type="caution">
    <text evidence="1">The sequence shown here is derived from an EMBL/GenBank/DDBJ whole genome shotgun (WGS) entry which is preliminary data.</text>
</comment>
<reference evidence="1 2" key="1">
    <citation type="journal article" date="2023" name="Sci. Data">
        <title>Genome assembly of the Korean intertidal mud-creeper Batillaria attramentaria.</title>
        <authorList>
            <person name="Patra A.K."/>
            <person name="Ho P.T."/>
            <person name="Jun S."/>
            <person name="Lee S.J."/>
            <person name="Kim Y."/>
            <person name="Won Y.J."/>
        </authorList>
    </citation>
    <scope>NUCLEOTIDE SEQUENCE [LARGE SCALE GENOMIC DNA]</scope>
    <source>
        <strain evidence="1">Wonlab-2016</strain>
    </source>
</reference>
<evidence type="ECO:0000313" key="1">
    <source>
        <dbReference type="EMBL" id="KAK7504797.1"/>
    </source>
</evidence>
<organism evidence="1 2">
    <name type="scientific">Batillaria attramentaria</name>
    <dbReference type="NCBI Taxonomy" id="370345"/>
    <lineage>
        <taxon>Eukaryota</taxon>
        <taxon>Metazoa</taxon>
        <taxon>Spiralia</taxon>
        <taxon>Lophotrochozoa</taxon>
        <taxon>Mollusca</taxon>
        <taxon>Gastropoda</taxon>
        <taxon>Caenogastropoda</taxon>
        <taxon>Sorbeoconcha</taxon>
        <taxon>Cerithioidea</taxon>
        <taxon>Batillariidae</taxon>
        <taxon>Batillaria</taxon>
    </lineage>
</organism>
<name>A0ABD0LZ61_9CAEN</name>
<dbReference type="AlphaFoldDB" id="A0ABD0LZ61"/>
<evidence type="ECO:0000313" key="2">
    <source>
        <dbReference type="Proteomes" id="UP001519460"/>
    </source>
</evidence>
<accession>A0ABD0LZ61</accession>
<dbReference type="PANTHER" id="PTHR21344">
    <property type="entry name" value="RAL GTPASE-ACTIVATING PROTEIN SUBUNIT BETA"/>
    <property type="match status" value="1"/>
</dbReference>
<dbReference type="PANTHER" id="PTHR21344:SF1">
    <property type="entry name" value="RAL GTPASE-ACTIVATING PROTEIN SUBUNIT BETA"/>
    <property type="match status" value="1"/>
</dbReference>
<keyword evidence="2" id="KW-1185">Reference proteome</keyword>
<dbReference type="InterPro" id="IPR039930">
    <property type="entry name" value="RALGAPB"/>
</dbReference>
<protein>
    <submittedName>
        <fullName evidence="1">Uncharacterized protein</fullName>
    </submittedName>
</protein>
<gene>
    <name evidence="1" type="ORF">BaRGS_00003825</name>
</gene>